<dbReference type="Pfam" id="PF13549">
    <property type="entry name" value="ATP-grasp_5"/>
    <property type="match status" value="1"/>
</dbReference>
<dbReference type="InterPro" id="IPR003781">
    <property type="entry name" value="CoA-bd"/>
</dbReference>
<dbReference type="Gene3D" id="3.40.50.261">
    <property type="entry name" value="Succinyl-CoA synthetase domains"/>
    <property type="match status" value="2"/>
</dbReference>
<dbReference type="InterPro" id="IPR016102">
    <property type="entry name" value="Succinyl-CoA_synth-like"/>
</dbReference>
<organism evidence="3 4">
    <name type="scientific">Zafaria cholistanensis</name>
    <dbReference type="NCBI Taxonomy" id="1682741"/>
    <lineage>
        <taxon>Bacteria</taxon>
        <taxon>Bacillati</taxon>
        <taxon>Actinomycetota</taxon>
        <taxon>Actinomycetes</taxon>
        <taxon>Micrococcales</taxon>
        <taxon>Micrococcaceae</taxon>
        <taxon>Zafaria</taxon>
    </lineage>
</organism>
<dbReference type="PANTHER" id="PTHR42793:SF1">
    <property type="entry name" value="PEPTIDYL-LYSINE N-ACETYLTRANSFERASE PATZ"/>
    <property type="match status" value="1"/>
</dbReference>
<dbReference type="Gene3D" id="3.30.470.20">
    <property type="entry name" value="ATP-grasp fold, B domain"/>
    <property type="match status" value="1"/>
</dbReference>
<dbReference type="InterPro" id="IPR011761">
    <property type="entry name" value="ATP-grasp"/>
</dbReference>
<dbReference type="InterPro" id="IPR036291">
    <property type="entry name" value="NAD(P)-bd_dom_sf"/>
</dbReference>
<dbReference type="Proteomes" id="UP000325307">
    <property type="component" value="Unassembled WGS sequence"/>
</dbReference>
<dbReference type="PROSITE" id="PS50975">
    <property type="entry name" value="ATP_GRASP"/>
    <property type="match status" value="1"/>
</dbReference>
<dbReference type="SUPFAM" id="SSF56059">
    <property type="entry name" value="Glutathione synthetase ATP-binding domain-like"/>
    <property type="match status" value="1"/>
</dbReference>
<reference evidence="3 4" key="1">
    <citation type="submission" date="2019-09" db="EMBL/GenBank/DDBJ databases">
        <title>Arthrobacter zafarii sp. nov., a moderately thermotolerant and halotolerant actinobacterium isolated from Cholistan desert soil of Pakistan.</title>
        <authorList>
            <person name="Amin A."/>
            <person name="Ahmed I."/>
            <person name="Khalid N."/>
            <person name="Schumann P."/>
            <person name="Busse H.J."/>
            <person name="Khan I.U."/>
            <person name="Li S."/>
            <person name="Li W.J."/>
        </authorList>
    </citation>
    <scope>NUCLEOTIDE SEQUENCE [LARGE SCALE GENOMIC DNA]</scope>
    <source>
        <strain evidence="3 4">NCCP-1664</strain>
    </source>
</reference>
<gene>
    <name evidence="3" type="ORF">NCCP1664_07760</name>
</gene>
<dbReference type="Pfam" id="PF13380">
    <property type="entry name" value="CoA_binding_2"/>
    <property type="match status" value="1"/>
</dbReference>
<sequence length="711" mass="73627">MNAPTLTSTANRLPLDLASVLAPRSIAVVGASGNEAGYSSRSLTNLLRTGYAGRIFPVNPRHTELGGLACYPSVRAIGEPVDAAILLVRSDLVPDAVRDCVDAGVKVITVCSAGFAEDGEAGRARQRELVELARTGGSRLLGPNCIGAVGVAEKVVACPTLNITDVFTPGAVSIISQSGGMAVNLFNRAQGAGIGIRGFVSVGNEADIDVADLVDALADDEHTKVIVLFVEELRDVPAFTAAVAKAHRAGKPVLALKVGRSEAGARSSLSHTGALAGSYRVFRSVMEQIGVLVVDSVDALIHTADLMAKVEPPASNRILIVSPSGGECSYAADRASELGLEVPALGEDTIRALSRDMRFGTPSNPFDLTGQVIGNSGFLRSVLDELERAPEFDLALYAIPTWGAHDAERLLPGFIAAAEASTKPTVISAWTAANLTQRGEQVLAAGRAAHFGSVDAALTALSHLVRWAGLRSAATAAGPRGGTAAVPRPAGLPDLPTEHQAKAFLRRHGLPVSREVLLKDAAGAAGAAAGIGWPLVAKQLCAGVVHKSDLGLVRVGVRGEADLARAVGDFADIVAAQGLESEGLLLAELREGAEVIIGGIRDPRFGPLVMIGAGGVLAELVDDVVFRQCPLTREEAGGALDELAVGRLLRGHRGTRYDRESLIGLIVDFSELFAASGWLQQADLNPVIVSEAPGGAVIVDAALILDPSTKE</sequence>
<dbReference type="InterPro" id="IPR032875">
    <property type="entry name" value="Succ_CoA_lig_flav_dom"/>
</dbReference>
<dbReference type="SMART" id="SM00881">
    <property type="entry name" value="CoA_binding"/>
    <property type="match status" value="1"/>
</dbReference>
<comment type="caution">
    <text evidence="3">The sequence shown here is derived from an EMBL/GenBank/DDBJ whole genome shotgun (WGS) entry which is preliminary data.</text>
</comment>
<dbReference type="PANTHER" id="PTHR42793">
    <property type="entry name" value="COA BINDING DOMAIN CONTAINING PROTEIN"/>
    <property type="match status" value="1"/>
</dbReference>
<name>A0A5A7NNR8_9MICC</name>
<dbReference type="Gene3D" id="3.30.1490.20">
    <property type="entry name" value="ATP-grasp fold, A domain"/>
    <property type="match status" value="1"/>
</dbReference>
<protein>
    <submittedName>
        <fullName evidence="3">Acetyl-CoA synthetase</fullName>
    </submittedName>
</protein>
<keyword evidence="4" id="KW-1185">Reference proteome</keyword>
<dbReference type="SUPFAM" id="SSF51735">
    <property type="entry name" value="NAD(P)-binding Rossmann-fold domains"/>
    <property type="match status" value="1"/>
</dbReference>
<dbReference type="EMBL" id="BKDJ01000003">
    <property type="protein sequence ID" value="GER22279.1"/>
    <property type="molecule type" value="Genomic_DNA"/>
</dbReference>
<dbReference type="GO" id="GO:0005524">
    <property type="term" value="F:ATP binding"/>
    <property type="evidence" value="ECO:0007669"/>
    <property type="project" value="UniProtKB-UniRule"/>
</dbReference>
<evidence type="ECO:0000313" key="4">
    <source>
        <dbReference type="Proteomes" id="UP000325307"/>
    </source>
</evidence>
<evidence type="ECO:0000259" key="2">
    <source>
        <dbReference type="PROSITE" id="PS50975"/>
    </source>
</evidence>
<dbReference type="OrthoDB" id="190266at2"/>
<dbReference type="Gene3D" id="3.40.50.720">
    <property type="entry name" value="NAD(P)-binding Rossmann-like Domain"/>
    <property type="match status" value="1"/>
</dbReference>
<evidence type="ECO:0000313" key="3">
    <source>
        <dbReference type="EMBL" id="GER22279.1"/>
    </source>
</evidence>
<keyword evidence="1" id="KW-0067">ATP-binding</keyword>
<dbReference type="InterPro" id="IPR013815">
    <property type="entry name" value="ATP_grasp_subdomain_1"/>
</dbReference>
<dbReference type="SUPFAM" id="SSF52210">
    <property type="entry name" value="Succinyl-CoA synthetase domains"/>
    <property type="match status" value="2"/>
</dbReference>
<keyword evidence="1" id="KW-0547">Nucleotide-binding</keyword>
<proteinExistence type="predicted"/>
<feature type="domain" description="ATP-grasp" evidence="2">
    <location>
        <begin position="502"/>
        <end position="538"/>
    </location>
</feature>
<dbReference type="GO" id="GO:0046872">
    <property type="term" value="F:metal ion binding"/>
    <property type="evidence" value="ECO:0007669"/>
    <property type="project" value="InterPro"/>
</dbReference>
<evidence type="ECO:0000256" key="1">
    <source>
        <dbReference type="PROSITE-ProRule" id="PRU00409"/>
    </source>
</evidence>
<dbReference type="AlphaFoldDB" id="A0A5A7NNR8"/>
<accession>A0A5A7NNR8</accession>
<dbReference type="Pfam" id="PF13607">
    <property type="entry name" value="Succ_CoA_lig"/>
    <property type="match status" value="1"/>
</dbReference>
<dbReference type="RefSeq" id="WP_149955935.1">
    <property type="nucleotide sequence ID" value="NZ_BKDJ01000003.1"/>
</dbReference>